<sequence length="179" mass="19612">MSEPPLDPPLPRDSRRLRAILAHLDKQLADNAAVAVHLDEQLADIRTVGTYLRLQRDAVQAALGQAEAPPGPLIRPSRPVKGAKGLPALAQAQVPVGFVVQQKPTPMGPEPTLIHMADCTMIEGTPHRIRPDEARADLTDPTITACNFCRPDTECRRRVRQRYPRSTCPDEDPDVPSDA</sequence>
<dbReference type="RefSeq" id="WP_189958845.1">
    <property type="nucleotide sequence ID" value="NZ_BMVG01000048.1"/>
</dbReference>
<gene>
    <name evidence="1" type="ORF">GCM10010339_84320</name>
</gene>
<evidence type="ECO:0000313" key="2">
    <source>
        <dbReference type="Proteomes" id="UP000655443"/>
    </source>
</evidence>
<accession>A0A918YSA4</accession>
<dbReference type="AlphaFoldDB" id="A0A918YSA4"/>
<proteinExistence type="predicted"/>
<protein>
    <submittedName>
        <fullName evidence="1">Uncharacterized protein</fullName>
    </submittedName>
</protein>
<dbReference type="Pfam" id="PF19746">
    <property type="entry name" value="DUF6233"/>
    <property type="match status" value="1"/>
</dbReference>
<organism evidence="1 2">
    <name type="scientific">Streptomyces alanosinicus</name>
    <dbReference type="NCBI Taxonomy" id="68171"/>
    <lineage>
        <taxon>Bacteria</taxon>
        <taxon>Bacillati</taxon>
        <taxon>Actinomycetota</taxon>
        <taxon>Actinomycetes</taxon>
        <taxon>Kitasatosporales</taxon>
        <taxon>Streptomycetaceae</taxon>
        <taxon>Streptomyces</taxon>
    </lineage>
</organism>
<evidence type="ECO:0000313" key="1">
    <source>
        <dbReference type="EMBL" id="GHE14280.1"/>
    </source>
</evidence>
<reference evidence="1" key="1">
    <citation type="journal article" date="2014" name="Int. J. Syst. Evol. Microbiol.">
        <title>Complete genome sequence of Corynebacterium casei LMG S-19264T (=DSM 44701T), isolated from a smear-ripened cheese.</title>
        <authorList>
            <consortium name="US DOE Joint Genome Institute (JGI-PGF)"/>
            <person name="Walter F."/>
            <person name="Albersmeier A."/>
            <person name="Kalinowski J."/>
            <person name="Ruckert C."/>
        </authorList>
    </citation>
    <scope>NUCLEOTIDE SEQUENCE</scope>
    <source>
        <strain evidence="1">JCM 4714</strain>
    </source>
</reference>
<dbReference type="EMBL" id="BMVG01000048">
    <property type="protein sequence ID" value="GHE14280.1"/>
    <property type="molecule type" value="Genomic_DNA"/>
</dbReference>
<dbReference type="InterPro" id="IPR046200">
    <property type="entry name" value="DUF6233"/>
</dbReference>
<keyword evidence="2" id="KW-1185">Reference proteome</keyword>
<name>A0A918YSA4_9ACTN</name>
<comment type="caution">
    <text evidence="1">The sequence shown here is derived from an EMBL/GenBank/DDBJ whole genome shotgun (WGS) entry which is preliminary data.</text>
</comment>
<dbReference type="Proteomes" id="UP000655443">
    <property type="component" value="Unassembled WGS sequence"/>
</dbReference>
<reference evidence="1" key="2">
    <citation type="submission" date="2020-09" db="EMBL/GenBank/DDBJ databases">
        <authorList>
            <person name="Sun Q."/>
            <person name="Ohkuma M."/>
        </authorList>
    </citation>
    <scope>NUCLEOTIDE SEQUENCE</scope>
    <source>
        <strain evidence="1">JCM 4714</strain>
    </source>
</reference>